<dbReference type="GO" id="GO:0042276">
    <property type="term" value="P:error-prone translesion synthesis"/>
    <property type="evidence" value="ECO:0007669"/>
    <property type="project" value="TreeGrafter"/>
</dbReference>
<evidence type="ECO:0000259" key="14">
    <source>
        <dbReference type="PROSITE" id="PS50173"/>
    </source>
</evidence>
<dbReference type="InterPro" id="IPR001126">
    <property type="entry name" value="UmuC"/>
</dbReference>
<name>A0A318HC42_9BURK</name>
<evidence type="ECO:0000256" key="5">
    <source>
        <dbReference type="ARBA" id="ARBA00022705"/>
    </source>
</evidence>
<feature type="binding site" evidence="12">
    <location>
        <position position="111"/>
    </location>
    <ligand>
        <name>Mg(2+)</name>
        <dbReference type="ChEBI" id="CHEBI:18420"/>
    </ligand>
</feature>
<keyword evidence="2 12" id="KW-0515">Mutator protein</keyword>
<comment type="subcellular location">
    <subcellularLocation>
        <location evidence="12">Cytoplasm</location>
    </subcellularLocation>
</comment>
<dbReference type="GO" id="GO:0005829">
    <property type="term" value="C:cytosol"/>
    <property type="evidence" value="ECO:0007669"/>
    <property type="project" value="TreeGrafter"/>
</dbReference>
<feature type="active site" evidence="12">
    <location>
        <position position="112"/>
    </location>
</feature>
<dbReference type="InterPro" id="IPR017961">
    <property type="entry name" value="DNA_pol_Y-fam_little_finger"/>
</dbReference>
<keyword evidence="3 12" id="KW-0808">Transferase</keyword>
<dbReference type="GO" id="GO:0006281">
    <property type="term" value="P:DNA repair"/>
    <property type="evidence" value="ECO:0007669"/>
    <property type="project" value="UniProtKB-UniRule"/>
</dbReference>
<dbReference type="Gene3D" id="3.40.1170.60">
    <property type="match status" value="1"/>
</dbReference>
<keyword evidence="4 12" id="KW-0548">Nucleotidyltransferase</keyword>
<dbReference type="Gene3D" id="3.30.70.270">
    <property type="match status" value="1"/>
</dbReference>
<feature type="compositionally biased region" description="Basic and acidic residues" evidence="13">
    <location>
        <begin position="391"/>
        <end position="406"/>
    </location>
</feature>
<dbReference type="GO" id="GO:0009432">
    <property type="term" value="P:SOS response"/>
    <property type="evidence" value="ECO:0007669"/>
    <property type="project" value="TreeGrafter"/>
</dbReference>
<dbReference type="InterPro" id="IPR036775">
    <property type="entry name" value="DNA_pol_Y-fam_lit_finger_sf"/>
</dbReference>
<evidence type="ECO:0000256" key="7">
    <source>
        <dbReference type="ARBA" id="ARBA00022763"/>
    </source>
</evidence>
<dbReference type="HAMAP" id="MF_01113">
    <property type="entry name" value="DNApol_IV"/>
    <property type="match status" value="1"/>
</dbReference>
<dbReference type="EMBL" id="QJJS01000006">
    <property type="protein sequence ID" value="PXW96671.1"/>
    <property type="molecule type" value="Genomic_DNA"/>
</dbReference>
<dbReference type="InterPro" id="IPR050116">
    <property type="entry name" value="DNA_polymerase-Y"/>
</dbReference>
<gene>
    <name evidence="12" type="primary">dinB</name>
    <name evidence="15" type="ORF">C7444_106193</name>
</gene>
<dbReference type="PROSITE" id="PS50173">
    <property type="entry name" value="UMUC"/>
    <property type="match status" value="1"/>
</dbReference>
<feature type="region of interest" description="Disordered" evidence="13">
    <location>
        <begin position="373"/>
        <end position="422"/>
    </location>
</feature>
<evidence type="ECO:0000256" key="11">
    <source>
        <dbReference type="ARBA" id="ARBA00049244"/>
    </source>
</evidence>
<accession>A0A318HC42</accession>
<keyword evidence="7 12" id="KW-0227">DNA damage</keyword>
<dbReference type="AlphaFoldDB" id="A0A318HC42"/>
<comment type="caution">
    <text evidence="12">Lacks conserved residue(s) required for the propagation of feature annotation.</text>
</comment>
<keyword evidence="9 12" id="KW-0239">DNA-directed DNA polymerase</keyword>
<sequence length="422" mass="45918">MDAFYASVELLRRPELRGQPLVIGGRRAVIAGRPGDWPRLRDYTGRGVVTTATYEARARGVSSGMGLMKAAALAPDALLLPADFDEYRRLSTAFKQAVAELAPAIEDRGIDEIYIELTGLPGVADAVAHDPLGGLRALVQDIKNLVRERTGLSCSVGIARNKLLAKICSDLDKPDGLTLLTPAEIPTRLWPLPVRRIQGVGPKAGARLEAMGIHRIGDLAVTPLDALAAPFGASQARWLHDAANGRDERPVVTYSEPVSVSRETTFEHDLHPKTDRAALSTIFTDLCTRVAQDLQRKGYRGRTIGIKLRFDDFRTVTRDHTLEAATADARSIREAAGQCLKRILLSRRLRLLGVRVGNLERLDGQPMVMRTAIPAPSVSQAGTTASSRPGHGPERHPRPARARVDTDTLPLFGADEDSDLQR</sequence>
<evidence type="ECO:0000313" key="16">
    <source>
        <dbReference type="Proteomes" id="UP000247811"/>
    </source>
</evidence>
<comment type="caution">
    <text evidence="15">The sequence shown here is derived from an EMBL/GenBank/DDBJ whole genome shotgun (WGS) entry which is preliminary data.</text>
</comment>
<keyword evidence="12" id="KW-0963">Cytoplasm</keyword>
<dbReference type="CDD" id="cd03586">
    <property type="entry name" value="PolY_Pol_IV_kappa"/>
    <property type="match status" value="1"/>
</dbReference>
<reference evidence="15 16" key="1">
    <citation type="submission" date="2018-05" db="EMBL/GenBank/DDBJ databases">
        <title>Genomic Encyclopedia of Type Strains, Phase IV (KMG-IV): sequencing the most valuable type-strain genomes for metagenomic binning, comparative biology and taxonomic classification.</title>
        <authorList>
            <person name="Goeker M."/>
        </authorList>
    </citation>
    <scope>NUCLEOTIDE SEQUENCE [LARGE SCALE GENOMIC DNA]</scope>
    <source>
        <strain evidence="15 16">DSM 566</strain>
    </source>
</reference>
<evidence type="ECO:0000256" key="6">
    <source>
        <dbReference type="ARBA" id="ARBA00022723"/>
    </source>
</evidence>
<comment type="similarity">
    <text evidence="1 12">Belongs to the DNA polymerase type-Y family.</text>
</comment>
<dbReference type="Pfam" id="PF00817">
    <property type="entry name" value="IMS"/>
    <property type="match status" value="1"/>
</dbReference>
<keyword evidence="5 12" id="KW-0235">DNA replication</keyword>
<dbReference type="Proteomes" id="UP000247811">
    <property type="component" value="Unassembled WGS sequence"/>
</dbReference>
<dbReference type="InterPro" id="IPR022880">
    <property type="entry name" value="DNApol_IV"/>
</dbReference>
<keyword evidence="10 12" id="KW-0234">DNA repair</keyword>
<evidence type="ECO:0000256" key="10">
    <source>
        <dbReference type="ARBA" id="ARBA00023204"/>
    </source>
</evidence>
<evidence type="ECO:0000256" key="1">
    <source>
        <dbReference type="ARBA" id="ARBA00010945"/>
    </source>
</evidence>
<keyword evidence="6 12" id="KW-0479">Metal-binding</keyword>
<dbReference type="SUPFAM" id="SSF56672">
    <property type="entry name" value="DNA/RNA polymerases"/>
    <property type="match status" value="1"/>
</dbReference>
<dbReference type="InterPro" id="IPR024728">
    <property type="entry name" value="PolY_HhH_motif"/>
</dbReference>
<dbReference type="GO" id="GO:0003887">
    <property type="term" value="F:DNA-directed DNA polymerase activity"/>
    <property type="evidence" value="ECO:0007669"/>
    <property type="project" value="UniProtKB-UniRule"/>
</dbReference>
<organism evidence="15 16">
    <name type="scientific">Sphaerotilus hippei</name>
    <dbReference type="NCBI Taxonomy" id="744406"/>
    <lineage>
        <taxon>Bacteria</taxon>
        <taxon>Pseudomonadati</taxon>
        <taxon>Pseudomonadota</taxon>
        <taxon>Betaproteobacteria</taxon>
        <taxon>Burkholderiales</taxon>
        <taxon>Sphaerotilaceae</taxon>
        <taxon>Sphaerotilus</taxon>
    </lineage>
</organism>
<comment type="function">
    <text evidence="12">Poorly processive, error-prone DNA polymerase involved in untargeted mutagenesis. Copies undamaged DNA at stalled replication forks, which arise in vivo from mismatched or misaligned primer ends. These misaligned primers can be extended by PolIV. Exhibits no 3'-5' exonuclease (proofreading) activity. May be involved in translesional synthesis, in conjunction with the beta clamp from PolIII.</text>
</comment>
<evidence type="ECO:0000256" key="12">
    <source>
        <dbReference type="HAMAP-Rule" id="MF_01113"/>
    </source>
</evidence>
<keyword evidence="12" id="KW-0238">DNA-binding</keyword>
<dbReference type="InterPro" id="IPR043502">
    <property type="entry name" value="DNA/RNA_pol_sf"/>
</dbReference>
<evidence type="ECO:0000256" key="13">
    <source>
        <dbReference type="SAM" id="MobiDB-lite"/>
    </source>
</evidence>
<evidence type="ECO:0000256" key="4">
    <source>
        <dbReference type="ARBA" id="ARBA00022695"/>
    </source>
</evidence>
<proteinExistence type="inferred from homology"/>
<evidence type="ECO:0000256" key="3">
    <source>
        <dbReference type="ARBA" id="ARBA00022679"/>
    </source>
</evidence>
<evidence type="ECO:0000256" key="8">
    <source>
        <dbReference type="ARBA" id="ARBA00022842"/>
    </source>
</evidence>
<dbReference type="SUPFAM" id="SSF100879">
    <property type="entry name" value="Lesion bypass DNA polymerase (Y-family), little finger domain"/>
    <property type="match status" value="1"/>
</dbReference>
<keyword evidence="8 12" id="KW-0460">Magnesium</keyword>
<dbReference type="PANTHER" id="PTHR11076">
    <property type="entry name" value="DNA REPAIR POLYMERASE UMUC / TRANSFERASE FAMILY MEMBER"/>
    <property type="match status" value="1"/>
</dbReference>
<dbReference type="Pfam" id="PF11798">
    <property type="entry name" value="IMS_HHH"/>
    <property type="match status" value="1"/>
</dbReference>
<dbReference type="PANTHER" id="PTHR11076:SF33">
    <property type="entry name" value="DNA POLYMERASE KAPPA"/>
    <property type="match status" value="1"/>
</dbReference>
<keyword evidence="16" id="KW-1185">Reference proteome</keyword>
<evidence type="ECO:0000313" key="15">
    <source>
        <dbReference type="EMBL" id="PXW96671.1"/>
    </source>
</evidence>
<feature type="site" description="Substrate discrimination" evidence="12">
    <location>
        <position position="5"/>
    </location>
</feature>
<feature type="domain" description="UmuC" evidence="14">
    <location>
        <begin position="1"/>
        <end position="201"/>
    </location>
</feature>
<feature type="compositionally biased region" description="Polar residues" evidence="13">
    <location>
        <begin position="377"/>
        <end position="387"/>
    </location>
</feature>
<dbReference type="EC" id="2.7.7.7" evidence="12"/>
<comment type="catalytic activity">
    <reaction evidence="11 12">
        <text>DNA(n) + a 2'-deoxyribonucleoside 5'-triphosphate = DNA(n+1) + diphosphate</text>
        <dbReference type="Rhea" id="RHEA:22508"/>
        <dbReference type="Rhea" id="RHEA-COMP:17339"/>
        <dbReference type="Rhea" id="RHEA-COMP:17340"/>
        <dbReference type="ChEBI" id="CHEBI:33019"/>
        <dbReference type="ChEBI" id="CHEBI:61560"/>
        <dbReference type="ChEBI" id="CHEBI:173112"/>
        <dbReference type="EC" id="2.7.7.7"/>
    </reaction>
</comment>
<comment type="subunit">
    <text evidence="12">Monomer.</text>
</comment>
<dbReference type="Gene3D" id="1.10.150.20">
    <property type="entry name" value="5' to 3' exonuclease, C-terminal subdomain"/>
    <property type="match status" value="1"/>
</dbReference>
<evidence type="ECO:0000256" key="9">
    <source>
        <dbReference type="ARBA" id="ARBA00022932"/>
    </source>
</evidence>
<dbReference type="Pfam" id="PF11799">
    <property type="entry name" value="IMS_C"/>
    <property type="match status" value="1"/>
</dbReference>
<dbReference type="Gene3D" id="3.30.1490.100">
    <property type="entry name" value="DNA polymerase, Y-family, little finger domain"/>
    <property type="match status" value="1"/>
</dbReference>
<comment type="cofactor">
    <cofactor evidence="12">
        <name>Mg(2+)</name>
        <dbReference type="ChEBI" id="CHEBI:18420"/>
    </cofactor>
    <text evidence="12">Binds 2 magnesium ions per subunit.</text>
</comment>
<dbReference type="GO" id="GO:0006261">
    <property type="term" value="P:DNA-templated DNA replication"/>
    <property type="evidence" value="ECO:0007669"/>
    <property type="project" value="UniProtKB-UniRule"/>
</dbReference>
<evidence type="ECO:0000256" key="2">
    <source>
        <dbReference type="ARBA" id="ARBA00022457"/>
    </source>
</evidence>
<dbReference type="InterPro" id="IPR043128">
    <property type="entry name" value="Rev_trsase/Diguanyl_cyclase"/>
</dbReference>
<dbReference type="GO" id="GO:0003684">
    <property type="term" value="F:damaged DNA binding"/>
    <property type="evidence" value="ECO:0007669"/>
    <property type="project" value="InterPro"/>
</dbReference>
<dbReference type="GO" id="GO:0000287">
    <property type="term" value="F:magnesium ion binding"/>
    <property type="evidence" value="ECO:0007669"/>
    <property type="project" value="UniProtKB-UniRule"/>
</dbReference>
<dbReference type="FunFam" id="3.30.1490.100:FF:000004">
    <property type="entry name" value="DNA polymerase IV"/>
    <property type="match status" value="1"/>
</dbReference>
<protein>
    <recommendedName>
        <fullName evidence="12">DNA polymerase IV</fullName>
        <shortName evidence="12">Pol IV</shortName>
        <ecNumber evidence="12">2.7.7.7</ecNumber>
    </recommendedName>
</protein>